<feature type="modified residue" description="4-aspartylphosphate" evidence="1">
    <location>
        <position position="56"/>
    </location>
</feature>
<dbReference type="InterPro" id="IPR011006">
    <property type="entry name" value="CheY-like_superfamily"/>
</dbReference>
<evidence type="ECO:0000313" key="4">
    <source>
        <dbReference type="Proteomes" id="UP000612855"/>
    </source>
</evidence>
<evidence type="ECO:0000313" key="3">
    <source>
        <dbReference type="EMBL" id="GGE41663.1"/>
    </source>
</evidence>
<comment type="caution">
    <text evidence="3">The sequence shown here is derived from an EMBL/GenBank/DDBJ whole genome shotgun (WGS) entry which is preliminary data.</text>
</comment>
<dbReference type="Gene3D" id="3.40.50.2300">
    <property type="match status" value="1"/>
</dbReference>
<dbReference type="CDD" id="cd00156">
    <property type="entry name" value="REC"/>
    <property type="match status" value="1"/>
</dbReference>
<gene>
    <name evidence="3" type="ORF">GCM10011360_31440</name>
</gene>
<dbReference type="GO" id="GO:0000160">
    <property type="term" value="P:phosphorelay signal transduction system"/>
    <property type="evidence" value="ECO:0007669"/>
    <property type="project" value="InterPro"/>
</dbReference>
<organism evidence="3 4">
    <name type="scientific">Primorskyibacter flagellatus</name>
    <dbReference type="NCBI Taxonomy" id="1387277"/>
    <lineage>
        <taxon>Bacteria</taxon>
        <taxon>Pseudomonadati</taxon>
        <taxon>Pseudomonadota</taxon>
        <taxon>Alphaproteobacteria</taxon>
        <taxon>Rhodobacterales</taxon>
        <taxon>Roseobacteraceae</taxon>
        <taxon>Primorskyibacter</taxon>
    </lineage>
</organism>
<feature type="domain" description="Response regulatory" evidence="2">
    <location>
        <begin position="7"/>
        <end position="122"/>
    </location>
</feature>
<proteinExistence type="predicted"/>
<evidence type="ECO:0000256" key="1">
    <source>
        <dbReference type="PROSITE-ProRule" id="PRU00169"/>
    </source>
</evidence>
<accession>A0A917ADZ7</accession>
<keyword evidence="1" id="KW-0597">Phosphoprotein</keyword>
<dbReference type="RefSeq" id="WP_188478786.1">
    <property type="nucleotide sequence ID" value="NZ_BMFJ01000002.1"/>
</dbReference>
<dbReference type="SUPFAM" id="SSF52172">
    <property type="entry name" value="CheY-like"/>
    <property type="match status" value="1"/>
</dbReference>
<dbReference type="InterPro" id="IPR001789">
    <property type="entry name" value="Sig_transdc_resp-reg_receiver"/>
</dbReference>
<dbReference type="Proteomes" id="UP000612855">
    <property type="component" value="Unassembled WGS sequence"/>
</dbReference>
<evidence type="ECO:0000259" key="2">
    <source>
        <dbReference type="PROSITE" id="PS50110"/>
    </source>
</evidence>
<reference evidence="4" key="1">
    <citation type="journal article" date="2019" name="Int. J. Syst. Evol. Microbiol.">
        <title>The Global Catalogue of Microorganisms (GCM) 10K type strain sequencing project: providing services to taxonomists for standard genome sequencing and annotation.</title>
        <authorList>
            <consortium name="The Broad Institute Genomics Platform"/>
            <consortium name="The Broad Institute Genome Sequencing Center for Infectious Disease"/>
            <person name="Wu L."/>
            <person name="Ma J."/>
        </authorList>
    </citation>
    <scope>NUCLEOTIDE SEQUENCE [LARGE SCALE GENOMIC DNA]</scope>
    <source>
        <strain evidence="4">CGMCC 1.12664</strain>
    </source>
</reference>
<protein>
    <recommendedName>
        <fullName evidence="2">Response regulatory domain-containing protein</fullName>
    </recommendedName>
</protein>
<dbReference type="AlphaFoldDB" id="A0A917ADZ7"/>
<keyword evidence="4" id="KW-1185">Reference proteome</keyword>
<name>A0A917ADZ7_9RHOB</name>
<dbReference type="EMBL" id="BMFJ01000002">
    <property type="protein sequence ID" value="GGE41663.1"/>
    <property type="molecule type" value="Genomic_DNA"/>
</dbReference>
<sequence>MSGAPRVLIVGNGDGNVRSLWKRHLGEKGFDVRHVTDSEAAIARLRDEPFAVVVIDLVFERGSAFAVSDYANFRHPGTPLIFVNSDDFLADGVIFSLCSNACMIIPARTAPPDVAAIVAHYARKTRAA</sequence>
<dbReference type="PROSITE" id="PS50110">
    <property type="entry name" value="RESPONSE_REGULATORY"/>
    <property type="match status" value="1"/>
</dbReference>